<feature type="region of interest" description="Disordered" evidence="1">
    <location>
        <begin position="579"/>
        <end position="602"/>
    </location>
</feature>
<comment type="caution">
    <text evidence="3">The sequence shown here is derived from an EMBL/GenBank/DDBJ whole genome shotgun (WGS) entry which is preliminary data.</text>
</comment>
<dbReference type="Proteomes" id="UP001408356">
    <property type="component" value="Unassembled WGS sequence"/>
</dbReference>
<feature type="compositionally biased region" description="Polar residues" evidence="1">
    <location>
        <begin position="592"/>
        <end position="602"/>
    </location>
</feature>
<reference evidence="3 4" key="1">
    <citation type="journal article" date="2024" name="J. Plant Pathol.">
        <title>Sequence and assembly of the genome of Seiridium unicorne, isolate CBS 538.82, causal agent of cypress canker disease.</title>
        <authorList>
            <person name="Scali E."/>
            <person name="Rocca G.D."/>
            <person name="Danti R."/>
            <person name="Garbelotto M."/>
            <person name="Barberini S."/>
            <person name="Baroncelli R."/>
            <person name="Emiliani G."/>
        </authorList>
    </citation>
    <scope>NUCLEOTIDE SEQUENCE [LARGE SCALE GENOMIC DNA]</scope>
    <source>
        <strain evidence="3 4">BM-138-508</strain>
    </source>
</reference>
<accession>A0ABR2VDC6</accession>
<evidence type="ECO:0000259" key="2">
    <source>
        <dbReference type="Pfam" id="PF06985"/>
    </source>
</evidence>
<protein>
    <submittedName>
        <fullName evidence="3">Heterokaryon incompatibility domain-containing protein</fullName>
    </submittedName>
</protein>
<dbReference type="PANTHER" id="PTHR10622:SF10">
    <property type="entry name" value="HET DOMAIN-CONTAINING PROTEIN"/>
    <property type="match status" value="1"/>
</dbReference>
<dbReference type="PANTHER" id="PTHR10622">
    <property type="entry name" value="HET DOMAIN-CONTAINING PROTEIN"/>
    <property type="match status" value="1"/>
</dbReference>
<name>A0ABR2VDC6_9PEZI</name>
<keyword evidence="4" id="KW-1185">Reference proteome</keyword>
<organism evidence="3 4">
    <name type="scientific">Seiridium unicorne</name>
    <dbReference type="NCBI Taxonomy" id="138068"/>
    <lineage>
        <taxon>Eukaryota</taxon>
        <taxon>Fungi</taxon>
        <taxon>Dikarya</taxon>
        <taxon>Ascomycota</taxon>
        <taxon>Pezizomycotina</taxon>
        <taxon>Sordariomycetes</taxon>
        <taxon>Xylariomycetidae</taxon>
        <taxon>Amphisphaeriales</taxon>
        <taxon>Sporocadaceae</taxon>
        <taxon>Seiridium</taxon>
    </lineage>
</organism>
<evidence type="ECO:0000256" key="1">
    <source>
        <dbReference type="SAM" id="MobiDB-lite"/>
    </source>
</evidence>
<proteinExistence type="predicted"/>
<dbReference type="EMBL" id="JARVKF010000035">
    <property type="protein sequence ID" value="KAK9424618.1"/>
    <property type="molecule type" value="Genomic_DNA"/>
</dbReference>
<dbReference type="Pfam" id="PF06985">
    <property type="entry name" value="HET"/>
    <property type="match status" value="1"/>
</dbReference>
<dbReference type="InterPro" id="IPR010730">
    <property type="entry name" value="HET"/>
</dbReference>
<gene>
    <name evidence="3" type="ORF">SUNI508_03494</name>
</gene>
<feature type="domain" description="Heterokaryon incompatibility" evidence="2">
    <location>
        <begin position="22"/>
        <end position="117"/>
    </location>
</feature>
<sequence>MRLINAQTLTLKEFYGSKIPPYAILTHTWDEGEEITYQDWTAWELGQNDAASRKKGLQKILRTCEQAVADRLNWVWVDTNCIDKRSSSELTEAINSMFAYYRDAEICYAYMADVPSTSIDDTELSELFCHSRWFTRGWTLQELLAPRKLIFYSQTWERIGSKTGSSNAISSITGIDVSYLCGQTDLIMASVAKKMSWLSTRTTTRVEDIAYCMLGLFDINMPLLYGEGTKAFTRLQEEIIRSCHDHTIFCWTWNSSVPQNWVSMLAPFPQTFKDSSNYVKRVRLESLAPYSTTNLGLSISLPVISGLTNLFAVLDAGLAQEQFSRRVCICLRRAEHRSTVFEKMPFPQTPLTLNFHEPHTLHRYQMLIQSATSRSPPRLLSQHLPLEFGLVFFLEPSATQLSEPSDATMAGVLANRPLETKYLEISAVPEHMFDQSRNLLTIPPSGNSRPSSSVVLLEISVSEDKSVCEIYYLFFMVTKQRDEATWSCLATTETGLKKYKLLRNPNYSKYQKSNLLDSSEVFKHLKAEALHRWDRGRLYQKDRTEDRLFLEIGDHVKLGIGSEIRRAVLSGNRNITLKGNDSGAKEEDVSDTDSISPQINRA</sequence>
<evidence type="ECO:0000313" key="3">
    <source>
        <dbReference type="EMBL" id="KAK9424618.1"/>
    </source>
</evidence>
<evidence type="ECO:0000313" key="4">
    <source>
        <dbReference type="Proteomes" id="UP001408356"/>
    </source>
</evidence>